<accession>D4BCA4</accession>
<comment type="caution">
    <text evidence="1">The sequence shown here is derived from an EMBL/GenBank/DDBJ whole genome shotgun (WGS) entry which is preliminary data.</text>
</comment>
<evidence type="ECO:0000313" key="2">
    <source>
        <dbReference type="Proteomes" id="UP000003880"/>
    </source>
</evidence>
<reference evidence="1 2" key="1">
    <citation type="submission" date="2010-02" db="EMBL/GenBank/DDBJ databases">
        <authorList>
            <person name="Weinstock G."/>
            <person name="Sodergren E."/>
            <person name="Clifton S."/>
            <person name="Fulton L."/>
            <person name="Fulton B."/>
            <person name="Courtney L."/>
            <person name="Fronick C."/>
            <person name="Harrison M."/>
            <person name="Strong C."/>
            <person name="Farmer C."/>
            <person name="Delahaunty K."/>
            <person name="Markovic C."/>
            <person name="Hall O."/>
            <person name="Minx P."/>
            <person name="Tomlinson C."/>
            <person name="Mitreva M."/>
            <person name="Nelson J."/>
            <person name="Hou S."/>
            <person name="Wollam A."/>
            <person name="Pepin K.H."/>
            <person name="Johnson M."/>
            <person name="Bhonagiri V."/>
            <person name="Zhang X."/>
            <person name="Suruliraj S."/>
            <person name="Warren W."/>
            <person name="Chinwalla A."/>
            <person name="Mardis E.R."/>
            <person name="Wilson R.K."/>
        </authorList>
    </citation>
    <scope>NUCLEOTIDE SEQUENCE [LARGE SCALE GENOMIC DNA]</scope>
    <source>
        <strain evidence="1 2">ATCC 29220</strain>
    </source>
</reference>
<dbReference type="HOGENOM" id="CLU_3249254_0_0_6"/>
<sequence>MRFKLSSFQIVNVIEKIIQKLYGFSCSVVFDFLFKMTHTFAL</sequence>
<dbReference type="AlphaFoldDB" id="D4BCA4"/>
<organism evidence="1 2">
    <name type="scientific">Citrobacter youngae ATCC 29220</name>
    <dbReference type="NCBI Taxonomy" id="500640"/>
    <lineage>
        <taxon>Bacteria</taxon>
        <taxon>Pseudomonadati</taxon>
        <taxon>Pseudomonadota</taxon>
        <taxon>Gammaproteobacteria</taxon>
        <taxon>Enterobacterales</taxon>
        <taxon>Enterobacteriaceae</taxon>
        <taxon>Citrobacter</taxon>
        <taxon>Citrobacter freundii complex</taxon>
    </lineage>
</organism>
<name>D4BCA4_9ENTR</name>
<dbReference type="EMBL" id="ABWL02000008">
    <property type="protein sequence ID" value="EFE08240.1"/>
    <property type="molecule type" value="Genomic_DNA"/>
</dbReference>
<gene>
    <name evidence="1" type="ORF">CIT292_08110</name>
</gene>
<proteinExistence type="predicted"/>
<protein>
    <submittedName>
        <fullName evidence="1">Uncharacterized protein</fullName>
    </submittedName>
</protein>
<evidence type="ECO:0000313" key="1">
    <source>
        <dbReference type="EMBL" id="EFE08240.1"/>
    </source>
</evidence>
<dbReference type="Proteomes" id="UP000003880">
    <property type="component" value="Unassembled WGS sequence"/>
</dbReference>